<dbReference type="Gene3D" id="3.40.50.300">
    <property type="entry name" value="P-loop containing nucleotide triphosphate hydrolases"/>
    <property type="match status" value="1"/>
</dbReference>
<feature type="domain" description="KaiC-like" evidence="1">
    <location>
        <begin position="7"/>
        <end position="87"/>
    </location>
</feature>
<organism evidence="2 3">
    <name type="scientific">Polystyrenella longa</name>
    <dbReference type="NCBI Taxonomy" id="2528007"/>
    <lineage>
        <taxon>Bacteria</taxon>
        <taxon>Pseudomonadati</taxon>
        <taxon>Planctomycetota</taxon>
        <taxon>Planctomycetia</taxon>
        <taxon>Planctomycetales</taxon>
        <taxon>Planctomycetaceae</taxon>
        <taxon>Polystyrenella</taxon>
    </lineage>
</organism>
<dbReference type="InterPro" id="IPR014774">
    <property type="entry name" value="KaiC-like_dom"/>
</dbReference>
<dbReference type="RefSeq" id="WP_144997244.1">
    <property type="nucleotide sequence ID" value="NZ_CP036281.1"/>
</dbReference>
<dbReference type="KEGG" id="plon:Pla110_34320"/>
<gene>
    <name evidence="2" type="ORF">Pla110_34320</name>
</gene>
<dbReference type="InterPro" id="IPR027417">
    <property type="entry name" value="P-loop_NTPase"/>
</dbReference>
<dbReference type="Proteomes" id="UP000317178">
    <property type="component" value="Chromosome"/>
</dbReference>
<dbReference type="SUPFAM" id="SSF52540">
    <property type="entry name" value="P-loop containing nucleoside triphosphate hydrolases"/>
    <property type="match status" value="1"/>
</dbReference>
<reference evidence="2 3" key="1">
    <citation type="submission" date="2019-02" db="EMBL/GenBank/DDBJ databases">
        <title>Deep-cultivation of Planctomycetes and their phenomic and genomic characterization uncovers novel biology.</title>
        <authorList>
            <person name="Wiegand S."/>
            <person name="Jogler M."/>
            <person name="Boedeker C."/>
            <person name="Pinto D."/>
            <person name="Vollmers J."/>
            <person name="Rivas-Marin E."/>
            <person name="Kohn T."/>
            <person name="Peeters S.H."/>
            <person name="Heuer A."/>
            <person name="Rast P."/>
            <person name="Oberbeckmann S."/>
            <person name="Bunk B."/>
            <person name="Jeske O."/>
            <person name="Meyerdierks A."/>
            <person name="Storesund J.E."/>
            <person name="Kallscheuer N."/>
            <person name="Luecker S."/>
            <person name="Lage O.M."/>
            <person name="Pohl T."/>
            <person name="Merkel B.J."/>
            <person name="Hornburger P."/>
            <person name="Mueller R.-W."/>
            <person name="Bruemmer F."/>
            <person name="Labrenz M."/>
            <person name="Spormann A.M."/>
            <person name="Op den Camp H."/>
            <person name="Overmann J."/>
            <person name="Amann R."/>
            <person name="Jetten M.S.M."/>
            <person name="Mascher T."/>
            <person name="Medema M.H."/>
            <person name="Devos D.P."/>
            <person name="Kaster A.-K."/>
            <person name="Ovreas L."/>
            <person name="Rohde M."/>
            <person name="Galperin M.Y."/>
            <person name="Jogler C."/>
        </authorList>
    </citation>
    <scope>NUCLEOTIDE SEQUENCE [LARGE SCALE GENOMIC DNA]</scope>
    <source>
        <strain evidence="2 3">Pla110</strain>
    </source>
</reference>
<evidence type="ECO:0000313" key="2">
    <source>
        <dbReference type="EMBL" id="QDU81688.1"/>
    </source>
</evidence>
<dbReference type="AlphaFoldDB" id="A0A518CR49"/>
<proteinExistence type="predicted"/>
<dbReference type="OrthoDB" id="248166at2"/>
<accession>A0A518CR49</accession>
<dbReference type="EMBL" id="CP036281">
    <property type="protein sequence ID" value="QDU81688.1"/>
    <property type="molecule type" value="Genomic_DNA"/>
</dbReference>
<evidence type="ECO:0000313" key="3">
    <source>
        <dbReference type="Proteomes" id="UP000317178"/>
    </source>
</evidence>
<name>A0A518CR49_9PLAN</name>
<dbReference type="InterPro" id="IPR051347">
    <property type="entry name" value="Circadian_clock_KaiC-rel"/>
</dbReference>
<keyword evidence="3" id="KW-1185">Reference proteome</keyword>
<dbReference type="PANTHER" id="PTHR42926:SF1">
    <property type="entry name" value="CIRCADIAN CLOCK OSCILLATOR PROTEIN KAIC 1"/>
    <property type="match status" value="1"/>
</dbReference>
<dbReference type="Pfam" id="PF06745">
    <property type="entry name" value="ATPase"/>
    <property type="match status" value="1"/>
</dbReference>
<sequence length="296" mass="34017">MTTPRHSTGLSQLDEMLGGGLIPGTMTVVMGSTGIGKTQLGLQFAHAGKEQEGETGILFDMTSRGDAQNQDEYAKRLFDWDFRAASNADIRRESFDVTTVWDAEQSRKDYLHLFRRSGRRVTLSDLDDDQWREWKVELSRKLDRAIYFFYGNFVHGVRRIVLDGIEPAEKASDSFQFHMIDYVYHQVLRKESDWLARDLFRSQFRSQESIVEQHPYDHQQLSCLILYTCHEVMLNDLLERPIESGDMLSNANTIILMGKTREEGKMGRALQIAKHRGSACDESIVPFQITEKGLQL</sequence>
<protein>
    <submittedName>
        <fullName evidence="2">Circadian clock protein KaiC</fullName>
    </submittedName>
</protein>
<dbReference type="PANTHER" id="PTHR42926">
    <property type="match status" value="1"/>
</dbReference>
<evidence type="ECO:0000259" key="1">
    <source>
        <dbReference type="Pfam" id="PF06745"/>
    </source>
</evidence>